<evidence type="ECO:0000313" key="2">
    <source>
        <dbReference type="Proteomes" id="UP000557204"/>
    </source>
</evidence>
<evidence type="ECO:0000313" key="1">
    <source>
        <dbReference type="EMBL" id="NNU28573.1"/>
    </source>
</evidence>
<name>A0A849KIR5_9MICO</name>
<proteinExistence type="predicted"/>
<keyword evidence="2" id="KW-1185">Reference proteome</keyword>
<gene>
    <name evidence="1" type="ORF">HLI28_13620</name>
</gene>
<accession>A0A849KIR5</accession>
<protein>
    <submittedName>
        <fullName evidence="1">Uncharacterized protein</fullName>
    </submittedName>
</protein>
<reference evidence="1 2" key="1">
    <citation type="submission" date="2020-05" db="EMBL/GenBank/DDBJ databases">
        <title>Genome sequence of Isoptericola sp. JC619 isolated from Chilika lagoon, India.</title>
        <authorList>
            <person name="Kumar D."/>
            <person name="Appam K."/>
            <person name="Gandham S."/>
            <person name="Uppada J."/>
            <person name="Sasikala C."/>
            <person name="Venkata Ramana C."/>
        </authorList>
    </citation>
    <scope>NUCLEOTIDE SEQUENCE [LARGE SCALE GENOMIC DNA]</scope>
    <source>
        <strain evidence="1 2">JC619</strain>
    </source>
</reference>
<dbReference type="RefSeq" id="WP_171248103.1">
    <property type="nucleotide sequence ID" value="NZ_JABFAJ010000024.1"/>
</dbReference>
<dbReference type="Proteomes" id="UP000557204">
    <property type="component" value="Unassembled WGS sequence"/>
</dbReference>
<dbReference type="EMBL" id="JABFAJ010000024">
    <property type="protein sequence ID" value="NNU28573.1"/>
    <property type="molecule type" value="Genomic_DNA"/>
</dbReference>
<dbReference type="AlphaFoldDB" id="A0A849KIR5"/>
<organism evidence="1 2">
    <name type="scientific">Isoptericola sediminis</name>
    <dbReference type="NCBI Taxonomy" id="2733572"/>
    <lineage>
        <taxon>Bacteria</taxon>
        <taxon>Bacillati</taxon>
        <taxon>Actinomycetota</taxon>
        <taxon>Actinomycetes</taxon>
        <taxon>Micrococcales</taxon>
        <taxon>Promicromonosporaceae</taxon>
        <taxon>Isoptericola</taxon>
    </lineage>
</organism>
<sequence length="58" mass="6688">MDSEPMTPADLERELGVPAQQIRNVLRAEYGLLAERGEIRWELTPEQVAHVRRAFQRG</sequence>
<comment type="caution">
    <text evidence="1">The sequence shown here is derived from an EMBL/GenBank/DDBJ whole genome shotgun (WGS) entry which is preliminary data.</text>
</comment>